<name>A0AAD3HSN4_9CHLO</name>
<reference evidence="1 2" key="1">
    <citation type="journal article" date="2021" name="Sci. Rep.">
        <title>Genome sequencing of the multicellular alga Astrephomene provides insights into convergent evolution of germ-soma differentiation.</title>
        <authorList>
            <person name="Yamashita S."/>
            <person name="Yamamoto K."/>
            <person name="Matsuzaki R."/>
            <person name="Suzuki S."/>
            <person name="Yamaguchi H."/>
            <person name="Hirooka S."/>
            <person name="Minakuchi Y."/>
            <person name="Miyagishima S."/>
            <person name="Kawachi M."/>
            <person name="Toyoda A."/>
            <person name="Nozaki H."/>
        </authorList>
    </citation>
    <scope>NUCLEOTIDE SEQUENCE [LARGE SCALE GENOMIC DNA]</scope>
    <source>
        <strain evidence="1 2">NIES-4017</strain>
    </source>
</reference>
<protein>
    <submittedName>
        <fullName evidence="1">Uncharacterized protein</fullName>
    </submittedName>
</protein>
<sequence>MCVTCCTPHACFPKRNYCAHAAGFFVDEDAWPSKCALCEGRDDLHSCCFDIFIEYLLRDTVNHASVGFASVAVQPEFRSPSGQLYFGAPFTQLFHDCVDSQIQAFHMQAVPLFIPYFDQLEDTSWWESQAFQFYIAAGCVPGATILLGGFSYVNEHYVSQNPKAWTEVDNRQLSCLRMQILHVLVCEEG</sequence>
<organism evidence="1 2">
    <name type="scientific">Astrephomene gubernaculifera</name>
    <dbReference type="NCBI Taxonomy" id="47775"/>
    <lineage>
        <taxon>Eukaryota</taxon>
        <taxon>Viridiplantae</taxon>
        <taxon>Chlorophyta</taxon>
        <taxon>core chlorophytes</taxon>
        <taxon>Chlorophyceae</taxon>
        <taxon>CS clade</taxon>
        <taxon>Chlamydomonadales</taxon>
        <taxon>Astrephomenaceae</taxon>
        <taxon>Astrephomene</taxon>
    </lineage>
</organism>
<accession>A0AAD3HSN4</accession>
<dbReference type="Proteomes" id="UP001054857">
    <property type="component" value="Unassembled WGS sequence"/>
</dbReference>
<comment type="caution">
    <text evidence="1">The sequence shown here is derived from an EMBL/GenBank/DDBJ whole genome shotgun (WGS) entry which is preliminary data.</text>
</comment>
<dbReference type="AlphaFoldDB" id="A0AAD3HSN4"/>
<evidence type="ECO:0000313" key="1">
    <source>
        <dbReference type="EMBL" id="GFR51140.1"/>
    </source>
</evidence>
<proteinExistence type="predicted"/>
<dbReference type="EMBL" id="BMAR01000046">
    <property type="protein sequence ID" value="GFR51140.1"/>
    <property type="molecule type" value="Genomic_DNA"/>
</dbReference>
<gene>
    <name evidence="1" type="ORF">Agub_g13495</name>
</gene>
<evidence type="ECO:0000313" key="2">
    <source>
        <dbReference type="Proteomes" id="UP001054857"/>
    </source>
</evidence>
<keyword evidence="2" id="KW-1185">Reference proteome</keyword>